<feature type="transmembrane region" description="Helical" evidence="1">
    <location>
        <begin position="127"/>
        <end position="146"/>
    </location>
</feature>
<gene>
    <name evidence="2" type="ORF">HHU12_20225</name>
</gene>
<organism evidence="2 3">
    <name type="scientific">Flammeovirga aprica JL-4</name>
    <dbReference type="NCBI Taxonomy" id="694437"/>
    <lineage>
        <taxon>Bacteria</taxon>
        <taxon>Pseudomonadati</taxon>
        <taxon>Bacteroidota</taxon>
        <taxon>Cytophagia</taxon>
        <taxon>Cytophagales</taxon>
        <taxon>Flammeovirgaceae</taxon>
        <taxon>Flammeovirga</taxon>
    </lineage>
</organism>
<proteinExistence type="predicted"/>
<evidence type="ECO:0000313" key="3">
    <source>
        <dbReference type="Proteomes" id="UP000576082"/>
    </source>
</evidence>
<feature type="transmembrane region" description="Helical" evidence="1">
    <location>
        <begin position="39"/>
        <end position="64"/>
    </location>
</feature>
<keyword evidence="1" id="KW-0472">Membrane</keyword>
<accession>A0A7X9XB41</accession>
<evidence type="ECO:0008006" key="4">
    <source>
        <dbReference type="Google" id="ProtNLM"/>
    </source>
</evidence>
<keyword evidence="1" id="KW-0812">Transmembrane</keyword>
<protein>
    <recommendedName>
        <fullName evidence="4">Transporter suffix domain-containing protein</fullName>
    </recommendedName>
</protein>
<evidence type="ECO:0000313" key="2">
    <source>
        <dbReference type="EMBL" id="NME70315.1"/>
    </source>
</evidence>
<keyword evidence="3" id="KW-1185">Reference proteome</keyword>
<feature type="transmembrane region" description="Helical" evidence="1">
    <location>
        <begin position="12"/>
        <end position="33"/>
    </location>
</feature>
<dbReference type="RefSeq" id="WP_169658556.1">
    <property type="nucleotide sequence ID" value="NZ_JABANE010000060.1"/>
</dbReference>
<sequence length="166" mass="18611">MSSEKTSLRSRIGIVLIVLGFISPLIGLLIPLLNLSSTLTTSLVALFMVGGPEVFLVLGSALAGKEGITIVKNKIKKLLGLPEGRYPATKRQYNLALAIMFLWLLSLTVPLYIPGFVEMLQLDSLMWYYYLIIDVLFIVAFVFLGGHQFTTKFTKLITWEEWELPE</sequence>
<dbReference type="Proteomes" id="UP000576082">
    <property type="component" value="Unassembled WGS sequence"/>
</dbReference>
<name>A0A7X9XB41_9BACT</name>
<feature type="transmembrane region" description="Helical" evidence="1">
    <location>
        <begin position="95"/>
        <end position="115"/>
    </location>
</feature>
<comment type="caution">
    <text evidence="2">The sequence shown here is derived from an EMBL/GenBank/DDBJ whole genome shotgun (WGS) entry which is preliminary data.</text>
</comment>
<dbReference type="EMBL" id="JABANE010000060">
    <property type="protein sequence ID" value="NME70315.1"/>
    <property type="molecule type" value="Genomic_DNA"/>
</dbReference>
<dbReference type="AlphaFoldDB" id="A0A7X9XB41"/>
<keyword evidence="1" id="KW-1133">Transmembrane helix</keyword>
<evidence type="ECO:0000256" key="1">
    <source>
        <dbReference type="SAM" id="Phobius"/>
    </source>
</evidence>
<reference evidence="2 3" key="1">
    <citation type="submission" date="2020-04" db="EMBL/GenBank/DDBJ databases">
        <title>Flammeovirga sp. SR4, a novel species isolated from seawater.</title>
        <authorList>
            <person name="Wang X."/>
        </authorList>
    </citation>
    <scope>NUCLEOTIDE SEQUENCE [LARGE SCALE GENOMIC DNA]</scope>
    <source>
        <strain evidence="2 3">ATCC 23126</strain>
    </source>
</reference>